<evidence type="ECO:0000256" key="2">
    <source>
        <dbReference type="ARBA" id="ARBA00023015"/>
    </source>
</evidence>
<proteinExistence type="inferred from homology"/>
<dbReference type="InterPro" id="IPR058163">
    <property type="entry name" value="LysR-type_TF_proteobact-type"/>
</dbReference>
<evidence type="ECO:0000256" key="3">
    <source>
        <dbReference type="ARBA" id="ARBA00023125"/>
    </source>
</evidence>
<dbReference type="Gene3D" id="1.10.10.10">
    <property type="entry name" value="Winged helix-like DNA-binding domain superfamily/Winged helix DNA-binding domain"/>
    <property type="match status" value="1"/>
</dbReference>
<dbReference type="SUPFAM" id="SSF46785">
    <property type="entry name" value="Winged helix' DNA-binding domain"/>
    <property type="match status" value="1"/>
</dbReference>
<feature type="domain" description="HTH lysR-type" evidence="5">
    <location>
        <begin position="4"/>
        <end position="61"/>
    </location>
</feature>
<protein>
    <submittedName>
        <fullName evidence="6">LysR family transcriptional regulator</fullName>
    </submittedName>
</protein>
<evidence type="ECO:0000256" key="1">
    <source>
        <dbReference type="ARBA" id="ARBA00009437"/>
    </source>
</evidence>
<dbReference type="SUPFAM" id="SSF53850">
    <property type="entry name" value="Periplasmic binding protein-like II"/>
    <property type="match status" value="1"/>
</dbReference>
<dbReference type="Pfam" id="PF00126">
    <property type="entry name" value="HTH_1"/>
    <property type="match status" value="1"/>
</dbReference>
<keyword evidence="2" id="KW-0805">Transcription regulation</keyword>
<dbReference type="EMBL" id="AP025637">
    <property type="protein sequence ID" value="BDG74374.1"/>
    <property type="molecule type" value="Genomic_DNA"/>
</dbReference>
<sequence>MPAFNWDDLQVLLAIDRAGSLLAAARTLGLSHSTVARRLAAAEASLQATVFVRRGKKLVRSDTAEHVLAHAQRIEAEIAAFTRIAGGSDARLSGEVRLAAPMALLSDLLIDRLAAFRAAFPEIVLTLLADLSLDSMLNGDIDIGLRISKPVADRLDIRRLSDCTFALYGAPAMAALARNAIKAGATRDVPFALLTDERPHLPESIWMRQLFAGAEPVLRASTSLLLRTTAQSGLAVVALPAFLGDQSAGLERIATTPPGPREQLYIVTNRAQRGVARVRAVVDFLVQSLAAERPLLSGAQPNE</sequence>
<evidence type="ECO:0000256" key="4">
    <source>
        <dbReference type="ARBA" id="ARBA00023163"/>
    </source>
</evidence>
<evidence type="ECO:0000313" key="6">
    <source>
        <dbReference type="EMBL" id="BDG74374.1"/>
    </source>
</evidence>
<dbReference type="PROSITE" id="PS50931">
    <property type="entry name" value="HTH_LYSR"/>
    <property type="match status" value="1"/>
</dbReference>
<keyword evidence="4" id="KW-0804">Transcription</keyword>
<dbReference type="Gene3D" id="3.40.190.290">
    <property type="match status" value="1"/>
</dbReference>
<accession>A0ABM7Y8K1</accession>
<name>A0ABM7Y8K1_9PROT</name>
<dbReference type="InterPro" id="IPR036390">
    <property type="entry name" value="WH_DNA-bd_sf"/>
</dbReference>
<evidence type="ECO:0000259" key="5">
    <source>
        <dbReference type="PROSITE" id="PS50931"/>
    </source>
</evidence>
<gene>
    <name evidence="6" type="ORF">Rmf_43030</name>
</gene>
<comment type="similarity">
    <text evidence="1">Belongs to the LysR transcriptional regulatory family.</text>
</comment>
<dbReference type="RefSeq" id="WP_244408554.1">
    <property type="nucleotide sequence ID" value="NZ_AP025637.1"/>
</dbReference>
<dbReference type="Pfam" id="PF03466">
    <property type="entry name" value="LysR_substrate"/>
    <property type="match status" value="1"/>
</dbReference>
<dbReference type="Proteomes" id="UP000831327">
    <property type="component" value="Chromosome"/>
</dbReference>
<dbReference type="InterPro" id="IPR036388">
    <property type="entry name" value="WH-like_DNA-bd_sf"/>
</dbReference>
<keyword evidence="7" id="KW-1185">Reference proteome</keyword>
<evidence type="ECO:0000313" key="7">
    <source>
        <dbReference type="Proteomes" id="UP000831327"/>
    </source>
</evidence>
<keyword evidence="3" id="KW-0238">DNA-binding</keyword>
<organism evidence="6 7">
    <name type="scientific">Roseomonas fluvialis</name>
    <dbReference type="NCBI Taxonomy" id="1750527"/>
    <lineage>
        <taxon>Bacteria</taxon>
        <taxon>Pseudomonadati</taxon>
        <taxon>Pseudomonadota</taxon>
        <taxon>Alphaproteobacteria</taxon>
        <taxon>Acetobacterales</taxon>
        <taxon>Roseomonadaceae</taxon>
        <taxon>Roseomonas</taxon>
    </lineage>
</organism>
<dbReference type="InterPro" id="IPR000847">
    <property type="entry name" value="LysR_HTH_N"/>
</dbReference>
<dbReference type="PANTHER" id="PTHR30537:SF3">
    <property type="entry name" value="TRANSCRIPTIONAL REGULATORY PROTEIN"/>
    <property type="match status" value="1"/>
</dbReference>
<dbReference type="InterPro" id="IPR005119">
    <property type="entry name" value="LysR_subst-bd"/>
</dbReference>
<dbReference type="PANTHER" id="PTHR30537">
    <property type="entry name" value="HTH-TYPE TRANSCRIPTIONAL REGULATOR"/>
    <property type="match status" value="1"/>
</dbReference>
<reference evidence="6 7" key="1">
    <citation type="journal article" date="2016" name="Microbes Environ.">
        <title>Phylogenetically diverse aerobic anoxygenic phototrophic bacteria isolated from epilithic biofilms in Tama river, Japan.</title>
        <authorList>
            <person name="Hirose S."/>
            <person name="Matsuura K."/>
            <person name="Haruta S."/>
        </authorList>
    </citation>
    <scope>NUCLEOTIDE SEQUENCE [LARGE SCALE GENOMIC DNA]</scope>
    <source>
        <strain evidence="6 7">S08</strain>
    </source>
</reference>